<feature type="region of interest" description="Disordered" evidence="1">
    <location>
        <begin position="56"/>
        <end position="83"/>
    </location>
</feature>
<gene>
    <name evidence="2" type="ORF">HX826_01100</name>
</gene>
<protein>
    <submittedName>
        <fullName evidence="2">Uncharacterized protein</fullName>
    </submittedName>
</protein>
<proteinExistence type="predicted"/>
<reference evidence="2 3" key="1">
    <citation type="submission" date="2020-04" db="EMBL/GenBank/DDBJ databases">
        <title>Molecular characterization of pseudomonads from Agaricus bisporus reveal novel blotch 2 pathogens in Western Europe.</title>
        <authorList>
            <person name="Taparia T."/>
            <person name="Krijger M."/>
            <person name="Haynes E."/>
            <person name="Elpinstone J.G."/>
            <person name="Noble R."/>
            <person name="Van Der Wolf J."/>
        </authorList>
    </citation>
    <scope>NUCLEOTIDE SEQUENCE [LARGE SCALE GENOMIC DNA]</scope>
    <source>
        <strain evidence="2 3">IPO3753</strain>
    </source>
</reference>
<evidence type="ECO:0000256" key="1">
    <source>
        <dbReference type="SAM" id="MobiDB-lite"/>
    </source>
</evidence>
<dbReference type="OrthoDB" id="6899685at2"/>
<dbReference type="AlphaFoldDB" id="A0A1H2GRM5"/>
<comment type="caution">
    <text evidence="2">The sequence shown here is derived from an EMBL/GenBank/DDBJ whole genome shotgun (WGS) entry which is preliminary data.</text>
</comment>
<feature type="compositionally biased region" description="Polar residues" evidence="1">
    <location>
        <begin position="68"/>
        <end position="83"/>
    </location>
</feature>
<name>A0A1H2GRM5_9PSED</name>
<evidence type="ECO:0000313" key="2">
    <source>
        <dbReference type="EMBL" id="NWD40442.1"/>
    </source>
</evidence>
<dbReference type="RefSeq" id="WP_063033744.1">
    <property type="nucleotide sequence ID" value="NZ_CP012400.2"/>
</dbReference>
<organism evidence="2 3">
    <name type="scientific">Pseudomonas yamanorum</name>
    <dbReference type="NCBI Taxonomy" id="515393"/>
    <lineage>
        <taxon>Bacteria</taxon>
        <taxon>Pseudomonadati</taxon>
        <taxon>Pseudomonadota</taxon>
        <taxon>Gammaproteobacteria</taxon>
        <taxon>Pseudomonadales</taxon>
        <taxon>Pseudomonadaceae</taxon>
        <taxon>Pseudomonas</taxon>
    </lineage>
</organism>
<dbReference type="EMBL" id="JACAQR010000001">
    <property type="protein sequence ID" value="NWD40442.1"/>
    <property type="molecule type" value="Genomic_DNA"/>
</dbReference>
<evidence type="ECO:0000313" key="3">
    <source>
        <dbReference type="Proteomes" id="UP000546584"/>
    </source>
</evidence>
<dbReference type="GeneID" id="93513812"/>
<sequence length="83" mass="9318">MAIWFYAVSRRVIVLEKINVWGRLVLVVMAATLGTETVGASKPVMPASFDERQTLSEPGNGMGFANSPFEQLSEQQQNQRWVF</sequence>
<accession>A0A1H2GRM5</accession>
<dbReference type="Proteomes" id="UP000546584">
    <property type="component" value="Unassembled WGS sequence"/>
</dbReference>